<name>A0A100VNN9_PAEAM</name>
<reference evidence="1 2" key="1">
    <citation type="journal article" date="2016" name="Genome Announc.">
        <title>Draft Genome Sequence of Paenibacillus amylolyticus Heshi-A3, Isolated from Fermented Rice Bran in a Japanese Fermented Seafood Dish.</title>
        <authorList>
            <person name="Akuzawa S."/>
            <person name="Nagaoka J."/>
            <person name="Kanekatsu M."/>
            <person name="Kubota E."/>
            <person name="Ohtake R."/>
            <person name="Suzuki T."/>
            <person name="Kanesaki Y."/>
        </authorList>
    </citation>
    <scope>NUCLEOTIDE SEQUENCE [LARGE SCALE GENOMIC DNA]</scope>
    <source>
        <strain evidence="1 2">Heshi-A3</strain>
    </source>
</reference>
<dbReference type="AlphaFoldDB" id="A0A100VNN9"/>
<dbReference type="EMBL" id="BCNV01000001">
    <property type="protein sequence ID" value="GAS83215.1"/>
    <property type="molecule type" value="Genomic_DNA"/>
</dbReference>
<dbReference type="SMART" id="SM00860">
    <property type="entry name" value="SMI1_KNR4"/>
    <property type="match status" value="1"/>
</dbReference>
<evidence type="ECO:0000313" key="1">
    <source>
        <dbReference type="EMBL" id="GAS83215.1"/>
    </source>
</evidence>
<dbReference type="Gene3D" id="3.40.1580.10">
    <property type="entry name" value="SMI1/KNR4-like"/>
    <property type="match status" value="1"/>
</dbReference>
<dbReference type="InterPro" id="IPR037883">
    <property type="entry name" value="Knr4/Smi1-like_sf"/>
</dbReference>
<dbReference type="SUPFAM" id="SSF160631">
    <property type="entry name" value="SMI1/KNR4-like"/>
    <property type="match status" value="1"/>
</dbReference>
<dbReference type="Pfam" id="PF09346">
    <property type="entry name" value="SMI1_KNR4"/>
    <property type="match status" value="1"/>
</dbReference>
<dbReference type="Proteomes" id="UP000069697">
    <property type="component" value="Unassembled WGS sequence"/>
</dbReference>
<dbReference type="InterPro" id="IPR018958">
    <property type="entry name" value="Knr4/Smi1-like_dom"/>
</dbReference>
<protein>
    <submittedName>
        <fullName evidence="1">Uncharacterized protein</fullName>
    </submittedName>
</protein>
<evidence type="ECO:0000313" key="2">
    <source>
        <dbReference type="Proteomes" id="UP000069697"/>
    </source>
</evidence>
<reference evidence="2" key="2">
    <citation type="submission" date="2016-01" db="EMBL/GenBank/DDBJ databases">
        <title>Draft Genome Sequence of Paenibacillus amylolyticus Heshi-A3 that Was Isolated from Fermented Rice Bran with Aging Salted Mackerel, Which Was Named Heshiko as Traditional Fermented Seafood in Japan.</title>
        <authorList>
            <person name="Akuzawa S."/>
            <person name="Nakagawa J."/>
            <person name="Kanekatsu T."/>
            <person name="Kubota E."/>
            <person name="Ohtake R."/>
            <person name="Suzuki T."/>
            <person name="Kanesaki Y."/>
        </authorList>
    </citation>
    <scope>NUCLEOTIDE SEQUENCE [LARGE SCALE GENOMIC DNA]</scope>
    <source>
        <strain evidence="2">Heshi-A3</strain>
    </source>
</reference>
<proteinExistence type="predicted"/>
<organism evidence="1 2">
    <name type="scientific">Paenibacillus amylolyticus</name>
    <dbReference type="NCBI Taxonomy" id="1451"/>
    <lineage>
        <taxon>Bacteria</taxon>
        <taxon>Bacillati</taxon>
        <taxon>Bacillota</taxon>
        <taxon>Bacilli</taxon>
        <taxon>Bacillales</taxon>
        <taxon>Paenibacillaceae</taxon>
        <taxon>Paenibacillus</taxon>
    </lineage>
</organism>
<sequence>MDIDENIIKSSYPPVSLQEIEIVEKKYNMIFPDDYKKFLMLKNGGKTGTRRRFTTNDDQKEGEIESSILMFFPLSNNLNNNSEQKYRLYTEANILSRIYYPIGETPRNNLVCIVVQGPNKGSVYHFDMDYDNYIEKKLPLEEEHIRLITESFTDLLDSLFVSQT</sequence>
<accession>A0A100VNN9</accession>
<dbReference type="RefSeq" id="WP_062835590.1">
    <property type="nucleotide sequence ID" value="NZ_BCNV01000001.1"/>
</dbReference>
<gene>
    <name evidence="1" type="ORF">PAHA3_3293</name>
</gene>
<comment type="caution">
    <text evidence="1">The sequence shown here is derived from an EMBL/GenBank/DDBJ whole genome shotgun (WGS) entry which is preliminary data.</text>
</comment>